<geneLocation type="plasmid" evidence="2 3">
    <name>p1-JPH1</name>
</geneLocation>
<reference evidence="2 3" key="1">
    <citation type="submission" date="2019-09" db="EMBL/GenBank/DDBJ databases">
        <title>Complete genome sequence of Mycobacterium avium subsp. hominissuis strain JP-H-1.</title>
        <authorList>
            <person name="Kinoshita Y."/>
            <person name="Niwa H."/>
            <person name="Uchida-Fujii E."/>
            <person name="Nukada T."/>
        </authorList>
    </citation>
    <scope>NUCLEOTIDE SEQUENCE [LARGE SCALE GENOMIC DNA]</scope>
    <source>
        <strain evidence="2 3">JP-H-1</strain>
        <plasmid evidence="2 3">p1-JPH1</plasmid>
    </source>
</reference>
<protein>
    <submittedName>
        <fullName evidence="2">Uncharacterized protein</fullName>
    </submittedName>
</protein>
<evidence type="ECO:0000313" key="2">
    <source>
        <dbReference type="EMBL" id="BBN50920.1"/>
    </source>
</evidence>
<sequence>MTDIQVLLNNIRAVVLGCASTLLMLWALFYFFRQLFGQAGRDPVKIVVALVAIAGAAGGFALIPALLSAGDSTGKQIGGGGGYSMPAPAALLPSTTDAITVTSIA</sequence>
<evidence type="ECO:0000313" key="3">
    <source>
        <dbReference type="Proteomes" id="UP000327362"/>
    </source>
</evidence>
<keyword evidence="1" id="KW-1133">Transmembrane helix</keyword>
<feature type="transmembrane region" description="Helical" evidence="1">
    <location>
        <begin position="44"/>
        <end position="67"/>
    </location>
</feature>
<feature type="transmembrane region" description="Helical" evidence="1">
    <location>
        <begin position="12"/>
        <end position="32"/>
    </location>
</feature>
<name>A0AAI8ST62_MYCAV</name>
<proteinExistence type="predicted"/>
<organism evidence="2 3">
    <name type="scientific">Mycobacterium avium subsp. hominissuis</name>
    <dbReference type="NCBI Taxonomy" id="439334"/>
    <lineage>
        <taxon>Bacteria</taxon>
        <taxon>Bacillati</taxon>
        <taxon>Actinomycetota</taxon>
        <taxon>Actinomycetes</taxon>
        <taxon>Mycobacteriales</taxon>
        <taxon>Mycobacteriaceae</taxon>
        <taxon>Mycobacterium</taxon>
        <taxon>Mycobacterium avium complex (MAC)</taxon>
    </lineage>
</organism>
<accession>A0AAI8ST62</accession>
<keyword evidence="2" id="KW-0614">Plasmid</keyword>
<keyword evidence="1" id="KW-0472">Membrane</keyword>
<gene>
    <name evidence="2" type="ORF">JPH1_53950</name>
</gene>
<evidence type="ECO:0000256" key="1">
    <source>
        <dbReference type="SAM" id="Phobius"/>
    </source>
</evidence>
<dbReference type="AlphaFoldDB" id="A0AAI8ST62"/>
<dbReference type="Proteomes" id="UP000327362">
    <property type="component" value="Plasmid p1-JPH1"/>
</dbReference>
<dbReference type="EMBL" id="AP020327">
    <property type="protein sequence ID" value="BBN50920.1"/>
    <property type="molecule type" value="Genomic_DNA"/>
</dbReference>
<keyword evidence="1" id="KW-0812">Transmembrane</keyword>